<organism evidence="2 3">
    <name type="scientific">Edaphochlamys debaryana</name>
    <dbReference type="NCBI Taxonomy" id="47281"/>
    <lineage>
        <taxon>Eukaryota</taxon>
        <taxon>Viridiplantae</taxon>
        <taxon>Chlorophyta</taxon>
        <taxon>core chlorophytes</taxon>
        <taxon>Chlorophyceae</taxon>
        <taxon>CS clade</taxon>
        <taxon>Chlamydomonadales</taxon>
        <taxon>Chlamydomonadales incertae sedis</taxon>
        <taxon>Edaphochlamys</taxon>
    </lineage>
</organism>
<dbReference type="Proteomes" id="UP000612055">
    <property type="component" value="Unassembled WGS sequence"/>
</dbReference>
<feature type="region of interest" description="Disordered" evidence="1">
    <location>
        <begin position="75"/>
        <end position="116"/>
    </location>
</feature>
<gene>
    <name evidence="2" type="ORF">HYH03_012546</name>
</gene>
<evidence type="ECO:0000256" key="1">
    <source>
        <dbReference type="SAM" id="MobiDB-lite"/>
    </source>
</evidence>
<evidence type="ECO:0000313" key="2">
    <source>
        <dbReference type="EMBL" id="KAG2488924.1"/>
    </source>
</evidence>
<evidence type="ECO:0000313" key="3">
    <source>
        <dbReference type="Proteomes" id="UP000612055"/>
    </source>
</evidence>
<feature type="compositionally biased region" description="Gly residues" evidence="1">
    <location>
        <begin position="92"/>
        <end position="102"/>
    </location>
</feature>
<dbReference type="EMBL" id="JAEHOE010000078">
    <property type="protein sequence ID" value="KAG2488924.1"/>
    <property type="molecule type" value="Genomic_DNA"/>
</dbReference>
<accession>A0A835XSG7</accession>
<comment type="caution">
    <text evidence="2">The sequence shown here is derived from an EMBL/GenBank/DDBJ whole genome shotgun (WGS) entry which is preliminary data.</text>
</comment>
<dbReference type="AlphaFoldDB" id="A0A835XSG7"/>
<proteinExistence type="predicted"/>
<name>A0A835XSG7_9CHLO</name>
<dbReference type="OrthoDB" id="45309at2759"/>
<evidence type="ECO:0008006" key="4">
    <source>
        <dbReference type="Google" id="ProtNLM"/>
    </source>
</evidence>
<reference evidence="2" key="1">
    <citation type="journal article" date="2020" name="bioRxiv">
        <title>Comparative genomics of Chlamydomonas.</title>
        <authorList>
            <person name="Craig R.J."/>
            <person name="Hasan A.R."/>
            <person name="Ness R.W."/>
            <person name="Keightley P.D."/>
        </authorList>
    </citation>
    <scope>NUCLEOTIDE SEQUENCE</scope>
    <source>
        <strain evidence="2">CCAP 11/70</strain>
    </source>
</reference>
<keyword evidence="3" id="KW-1185">Reference proteome</keyword>
<protein>
    <recommendedName>
        <fullName evidence="4">Patatin</fullName>
    </recommendedName>
</protein>
<sequence>MGLGTAVDAVYGASAGALSGAYFVTGQTEGLQIYTHVLPYGTAFLNMRNLLHSDRPVMDIDYLIDRVMGAAAGGAGAEGGRKADHASAGTGTPDGSGSGAVGHMGQAAAPQGGDANGTRPLDWEAVLASPIQLKVVDLSTVACIAASLESHSPHPPDADLAQVVASCLGSLRPVLLSDFHDRHELAAALKASAAIPEIAGGSRMVRGRRLVDAAVFEGPAGSTLEGLAKSTLLNAPYMRGAWASPQAASVSSQDEELGATLEACPHQRVRTTLEALTKTTVLNAPYMGDAWRVALSPPMSSQDEELGATLEACPHQVRSGMGAYVLPLYPPTTAGCHPLCLDPAKLRAAAAVGREAMLGLLGPVAAEAGRWSPLAAALEPAAEVAEAEGSFGDAVIYSEAMGQGMRFRP</sequence>